<dbReference type="SMART" id="SM00671">
    <property type="entry name" value="SEL1"/>
    <property type="match status" value="4"/>
</dbReference>
<protein>
    <submittedName>
        <fullName evidence="1">Sel1 repeat family protein</fullName>
    </submittedName>
</protein>
<dbReference type="PANTHER" id="PTHR11102:SF160">
    <property type="entry name" value="ERAD-ASSOCIATED E3 UBIQUITIN-PROTEIN LIGASE COMPONENT HRD3"/>
    <property type="match status" value="1"/>
</dbReference>
<name>A0ABT1VVE5_9PROT</name>
<dbReference type="InterPro" id="IPR006597">
    <property type="entry name" value="Sel1-like"/>
</dbReference>
<dbReference type="InterPro" id="IPR011990">
    <property type="entry name" value="TPR-like_helical_dom_sf"/>
</dbReference>
<dbReference type="PANTHER" id="PTHR11102">
    <property type="entry name" value="SEL-1-LIKE PROTEIN"/>
    <property type="match status" value="1"/>
</dbReference>
<organism evidence="1 2">
    <name type="scientific">Rhizosaccharibacter radicis</name>
    <dbReference type="NCBI Taxonomy" id="2782605"/>
    <lineage>
        <taxon>Bacteria</taxon>
        <taxon>Pseudomonadati</taxon>
        <taxon>Pseudomonadota</taxon>
        <taxon>Alphaproteobacteria</taxon>
        <taxon>Acetobacterales</taxon>
        <taxon>Acetobacteraceae</taxon>
        <taxon>Rhizosaccharibacter</taxon>
    </lineage>
</organism>
<dbReference type="RefSeq" id="WP_422918643.1">
    <property type="nucleotide sequence ID" value="NZ_JAMZEJ010000002.1"/>
</dbReference>
<dbReference type="SUPFAM" id="SSF81901">
    <property type="entry name" value="HCP-like"/>
    <property type="match status" value="1"/>
</dbReference>
<keyword evidence="2" id="KW-1185">Reference proteome</keyword>
<sequence>MLRAAAVRGHVAAQLVYAQALLDGAGDASLAVRWLRIAAEAGYPPAANLLGRCLEKGWGTPADHPGAACWYRIAASTGDDWGRYNLANMLLRGRGVPLDRAEAWTLFRTAAGNGHAKSMNLVARFLDEGWDRPRDPARAAWWYRRSAEAGDYRGCHNFAVLLAEAGRRPEALGWWHRAVPDATPDILDAMEAILAPWPEAADLLGTVRRRSASFRDGRGIDGRTDLPSGGRTVNRFGLVRLARRWPGFGRGRVSSPP</sequence>
<evidence type="ECO:0000313" key="2">
    <source>
        <dbReference type="Proteomes" id="UP001524547"/>
    </source>
</evidence>
<comment type="caution">
    <text evidence="1">The sequence shown here is derived from an EMBL/GenBank/DDBJ whole genome shotgun (WGS) entry which is preliminary data.</text>
</comment>
<dbReference type="Pfam" id="PF08238">
    <property type="entry name" value="Sel1"/>
    <property type="match status" value="4"/>
</dbReference>
<dbReference type="Gene3D" id="1.25.40.10">
    <property type="entry name" value="Tetratricopeptide repeat domain"/>
    <property type="match status" value="1"/>
</dbReference>
<dbReference type="EMBL" id="JAMZEJ010000002">
    <property type="protein sequence ID" value="MCQ8239907.1"/>
    <property type="molecule type" value="Genomic_DNA"/>
</dbReference>
<proteinExistence type="predicted"/>
<gene>
    <name evidence="1" type="ORF">NFI88_03510</name>
</gene>
<dbReference type="Proteomes" id="UP001524547">
    <property type="component" value="Unassembled WGS sequence"/>
</dbReference>
<reference evidence="1 2" key="1">
    <citation type="submission" date="2022-06" db="EMBL/GenBank/DDBJ databases">
        <title>Rhizosaccharibacter gen. nov. sp. nov. KSS12, endophytic bacteria isolated from sugarcane.</title>
        <authorList>
            <person name="Pitiwittayakul N."/>
        </authorList>
    </citation>
    <scope>NUCLEOTIDE SEQUENCE [LARGE SCALE GENOMIC DNA]</scope>
    <source>
        <strain evidence="1 2">KSS12</strain>
    </source>
</reference>
<accession>A0ABT1VVE5</accession>
<dbReference type="InterPro" id="IPR050767">
    <property type="entry name" value="Sel1_AlgK"/>
</dbReference>
<evidence type="ECO:0000313" key="1">
    <source>
        <dbReference type="EMBL" id="MCQ8239907.1"/>
    </source>
</evidence>